<feature type="compositionally biased region" description="Basic and acidic residues" evidence="1">
    <location>
        <begin position="155"/>
        <end position="176"/>
    </location>
</feature>
<evidence type="ECO:0000313" key="4">
    <source>
        <dbReference type="Proteomes" id="UP000712600"/>
    </source>
</evidence>
<dbReference type="InterPro" id="IPR025558">
    <property type="entry name" value="DUF4283"/>
</dbReference>
<evidence type="ECO:0000313" key="3">
    <source>
        <dbReference type="EMBL" id="KAF3559900.1"/>
    </source>
</evidence>
<feature type="compositionally biased region" description="Acidic residues" evidence="1">
    <location>
        <begin position="266"/>
        <end position="281"/>
    </location>
</feature>
<dbReference type="Pfam" id="PF14111">
    <property type="entry name" value="DUF4283"/>
    <property type="match status" value="1"/>
</dbReference>
<dbReference type="Proteomes" id="UP000712600">
    <property type="component" value="Unassembled WGS sequence"/>
</dbReference>
<organism evidence="3 4">
    <name type="scientific">Brassica cretica</name>
    <name type="common">Mustard</name>
    <dbReference type="NCBI Taxonomy" id="69181"/>
    <lineage>
        <taxon>Eukaryota</taxon>
        <taxon>Viridiplantae</taxon>
        <taxon>Streptophyta</taxon>
        <taxon>Embryophyta</taxon>
        <taxon>Tracheophyta</taxon>
        <taxon>Spermatophyta</taxon>
        <taxon>Magnoliopsida</taxon>
        <taxon>eudicotyledons</taxon>
        <taxon>Gunneridae</taxon>
        <taxon>Pentapetalae</taxon>
        <taxon>rosids</taxon>
        <taxon>malvids</taxon>
        <taxon>Brassicales</taxon>
        <taxon>Brassicaceae</taxon>
        <taxon>Brassiceae</taxon>
        <taxon>Brassica</taxon>
    </lineage>
</organism>
<proteinExistence type="predicted"/>
<dbReference type="EMBL" id="QGKX02000996">
    <property type="protein sequence ID" value="KAF3559900.1"/>
    <property type="molecule type" value="Genomic_DNA"/>
</dbReference>
<comment type="caution">
    <text evidence="3">The sequence shown here is derived from an EMBL/GenBank/DDBJ whole genome shotgun (WGS) entry which is preliminary data.</text>
</comment>
<dbReference type="InterPro" id="IPR040256">
    <property type="entry name" value="At4g02000-like"/>
</dbReference>
<dbReference type="PANTHER" id="PTHR31286">
    <property type="entry name" value="GLYCINE-RICH CELL WALL STRUCTURAL PROTEIN 1.8-LIKE"/>
    <property type="match status" value="1"/>
</dbReference>
<evidence type="ECO:0000256" key="1">
    <source>
        <dbReference type="SAM" id="MobiDB-lite"/>
    </source>
</evidence>
<sequence length="528" mass="58202">MTTPIAPGGPDLPQTPSKDGVAVVDLPKEVTLDSKPFWASYVVGHFIGDAPHIDITAIPLRVDLKGVPGHLFSHVGLTLFGDTIGKTAKLHPNTVRCTRLDVARLLVVMNFEKPLPESISIRGTSTTIQVNYPWLPPRCSLCHQWGHTDKECGKMKEKNAAPRQEKPKSQKVKQSEVVDETVSKTQESTGDHDEENSGLSEKQYVDSNVEPPAVIVESQSNNETEWKLVGNGQKSPPRSETISINSETVACTGSPSRFHLLNNVEEGEVEASSSEEEETEETVVAQKVETSPQKSPDKTKKKKKNRGFNKNSKHLSFSSWVRSASPSFGCLVETRVQESNCDGIITATLPGWQYLHNYDHHRLGKIWVVSSDNVNVTLLYKSSQVITVWVTSTTGGKSVLRAPHDFVAGVMTAPIAPGGPDLPQTPSKDGVAVVDLPKEVTLDSKPLWASYVVGHFIGDAPHIGKVHATVNRLWTTKEKPSMIDAHFIAPKTVLFRIEDQQMKNTVIRRHFWHIADVPLVVQEWTPDT</sequence>
<gene>
    <name evidence="3" type="ORF">F2Q69_00014390</name>
</gene>
<evidence type="ECO:0000259" key="2">
    <source>
        <dbReference type="Pfam" id="PF14111"/>
    </source>
</evidence>
<accession>A0A8S9R8F6</accession>
<reference evidence="3" key="1">
    <citation type="submission" date="2019-12" db="EMBL/GenBank/DDBJ databases">
        <title>Genome sequencing and annotation of Brassica cretica.</title>
        <authorList>
            <person name="Studholme D.J."/>
            <person name="Sarris P."/>
        </authorList>
    </citation>
    <scope>NUCLEOTIDE SEQUENCE</scope>
    <source>
        <strain evidence="3">PFS-109/04</strain>
        <tissue evidence="3">Leaf</tissue>
    </source>
</reference>
<feature type="domain" description="DUF4283" evidence="2">
    <location>
        <begin position="447"/>
        <end position="527"/>
    </location>
</feature>
<name>A0A8S9R8F6_BRACR</name>
<dbReference type="AlphaFoldDB" id="A0A8S9R8F6"/>
<protein>
    <recommendedName>
        <fullName evidence="2">DUF4283 domain-containing protein</fullName>
    </recommendedName>
</protein>
<feature type="region of interest" description="Disordered" evidence="1">
    <location>
        <begin position="155"/>
        <end position="240"/>
    </location>
</feature>
<dbReference type="PANTHER" id="PTHR31286:SF148">
    <property type="entry name" value="DUF4283 DOMAIN-CONTAINING PROTEIN"/>
    <property type="match status" value="1"/>
</dbReference>
<feature type="compositionally biased region" description="Basic residues" evidence="1">
    <location>
        <begin position="299"/>
        <end position="311"/>
    </location>
</feature>
<feature type="region of interest" description="Disordered" evidence="1">
    <location>
        <begin position="266"/>
        <end position="311"/>
    </location>
</feature>